<protein>
    <submittedName>
        <fullName evidence="1">Thiamine biosynthesis protein ThiQ</fullName>
    </submittedName>
</protein>
<dbReference type="AlphaFoldDB" id="A0A8T3LK53"/>
<sequence length="21" mass="1988">GKTNELLSGKASASALLGITG</sequence>
<feature type="non-terminal residue" evidence="1">
    <location>
        <position position="1"/>
    </location>
</feature>
<accession>A0A8T3LK53</accession>
<gene>
    <name evidence="1" type="ORF">HLX92_29345</name>
</gene>
<evidence type="ECO:0000313" key="1">
    <source>
        <dbReference type="EMBL" id="MBA1890214.1"/>
    </source>
</evidence>
<comment type="caution">
    <text evidence="1">The sequence shown here is derived from an EMBL/GenBank/DDBJ whole genome shotgun (WGS) entry which is preliminary data.</text>
</comment>
<name>A0A8T3LK53_ECOLX</name>
<evidence type="ECO:0000313" key="2">
    <source>
        <dbReference type="Proteomes" id="UP000523197"/>
    </source>
</evidence>
<dbReference type="Proteomes" id="UP000523197">
    <property type="component" value="Unassembled WGS sequence"/>
</dbReference>
<dbReference type="EMBL" id="JABFNF010000915">
    <property type="protein sequence ID" value="MBA1890214.1"/>
    <property type="molecule type" value="Genomic_DNA"/>
</dbReference>
<reference evidence="1 2" key="1">
    <citation type="submission" date="2020-05" db="EMBL/GenBank/DDBJ databases">
        <title>Epidemiological investigations into extended-spectrum beta-lactam resistant Escherichia coli ST457 carried by Australian Silver gulls identified clonal lineages that cause ExPEC disease.</title>
        <authorList>
            <person name="Nesporova K."/>
            <person name="Wyrsch E.R."/>
            <person name="Valcek A."/>
            <person name="Bitar I."/>
            <person name="Chaw K."/>
            <person name="Harris P."/>
            <person name="Hrabak J."/>
            <person name="Djordjevic S.P."/>
            <person name="Dolejska M."/>
        </authorList>
    </citation>
    <scope>NUCLEOTIDE SEQUENCE [LARGE SCALE GENOMIC DNA]</scope>
    <source>
        <strain evidence="1 2">CE1966</strain>
    </source>
</reference>
<proteinExistence type="predicted"/>
<organism evidence="1 2">
    <name type="scientific">Escherichia coli</name>
    <dbReference type="NCBI Taxonomy" id="562"/>
    <lineage>
        <taxon>Bacteria</taxon>
        <taxon>Pseudomonadati</taxon>
        <taxon>Pseudomonadota</taxon>
        <taxon>Gammaproteobacteria</taxon>
        <taxon>Enterobacterales</taxon>
        <taxon>Enterobacteriaceae</taxon>
        <taxon>Escherichia</taxon>
    </lineage>
</organism>